<evidence type="ECO:0000313" key="3">
    <source>
        <dbReference type="EMBL" id="ABL78863.1"/>
    </source>
</evidence>
<dbReference type="PANTHER" id="PTHR46268">
    <property type="entry name" value="STRESS RESPONSE PROTEIN NHAX"/>
    <property type="match status" value="1"/>
</dbReference>
<protein>
    <submittedName>
        <fullName evidence="3">UspA domain protein</fullName>
    </submittedName>
</protein>
<dbReference type="OrthoDB" id="105697at2157"/>
<proteinExistence type="inferred from homology"/>
<dbReference type="PRINTS" id="PR01438">
    <property type="entry name" value="UNVRSLSTRESS"/>
</dbReference>
<comment type="similarity">
    <text evidence="1">Belongs to the universal stress protein A family.</text>
</comment>
<dbReference type="InterPro" id="IPR006015">
    <property type="entry name" value="Universal_stress_UspA"/>
</dbReference>
<dbReference type="InterPro" id="IPR006016">
    <property type="entry name" value="UspA"/>
</dbReference>
<evidence type="ECO:0000256" key="1">
    <source>
        <dbReference type="ARBA" id="ARBA00008791"/>
    </source>
</evidence>
<dbReference type="KEGG" id="tpe:Tpen_1466"/>
<accession>A1S083</accession>
<dbReference type="Gene3D" id="3.40.50.620">
    <property type="entry name" value="HUPs"/>
    <property type="match status" value="1"/>
</dbReference>
<evidence type="ECO:0000313" key="4">
    <source>
        <dbReference type="Proteomes" id="UP000000641"/>
    </source>
</evidence>
<dbReference type="SUPFAM" id="SSF52402">
    <property type="entry name" value="Adenine nucleotide alpha hydrolases-like"/>
    <property type="match status" value="1"/>
</dbReference>
<dbReference type="Proteomes" id="UP000000641">
    <property type="component" value="Chromosome"/>
</dbReference>
<dbReference type="eggNOG" id="arCOG02053">
    <property type="taxonomic scope" value="Archaea"/>
</dbReference>
<reference evidence="4" key="1">
    <citation type="journal article" date="2008" name="J. Bacteriol.">
        <title>Genome sequence of Thermofilum pendens reveals an exceptional loss of biosynthetic pathways without genome reduction.</title>
        <authorList>
            <person name="Anderson I."/>
            <person name="Rodriguez J."/>
            <person name="Susanti D."/>
            <person name="Porat I."/>
            <person name="Reich C."/>
            <person name="Ulrich L.E."/>
            <person name="Elkins J.G."/>
            <person name="Mavromatis K."/>
            <person name="Lykidis A."/>
            <person name="Kim E."/>
            <person name="Thompson L.S."/>
            <person name="Nolan M."/>
            <person name="Land M."/>
            <person name="Copeland A."/>
            <person name="Lapidus A."/>
            <person name="Lucas S."/>
            <person name="Detter C."/>
            <person name="Zhulin I.B."/>
            <person name="Olsen G.J."/>
            <person name="Whitman W."/>
            <person name="Mukhopadhyay B."/>
            <person name="Bristow J."/>
            <person name="Kyrpides N."/>
        </authorList>
    </citation>
    <scope>NUCLEOTIDE SEQUENCE [LARGE SCALE GENOMIC DNA]</scope>
    <source>
        <strain evidence="4">DSM 2475 / Hrk 5</strain>
    </source>
</reference>
<dbReference type="EnsemblBacteria" id="ABL78863">
    <property type="protein sequence ID" value="ABL78863"/>
    <property type="gene ID" value="Tpen_1466"/>
</dbReference>
<dbReference type="PIRSF" id="PIRSF006276">
    <property type="entry name" value="UspA"/>
    <property type="match status" value="1"/>
</dbReference>
<dbReference type="HOGENOM" id="CLU_049301_11_1_2"/>
<dbReference type="EMBL" id="CP000505">
    <property type="protein sequence ID" value="ABL78863.1"/>
    <property type="molecule type" value="Genomic_DNA"/>
</dbReference>
<organism evidence="3 4">
    <name type="scientific">Thermofilum pendens (strain DSM 2475 / Hrk 5)</name>
    <dbReference type="NCBI Taxonomy" id="368408"/>
    <lineage>
        <taxon>Archaea</taxon>
        <taxon>Thermoproteota</taxon>
        <taxon>Thermoprotei</taxon>
        <taxon>Thermofilales</taxon>
        <taxon>Thermofilaceae</taxon>
        <taxon>Thermofilum</taxon>
    </lineage>
</organism>
<gene>
    <name evidence="3" type="ordered locus">Tpen_1466</name>
</gene>
<dbReference type="GeneID" id="4601584"/>
<dbReference type="InterPro" id="IPR014729">
    <property type="entry name" value="Rossmann-like_a/b/a_fold"/>
</dbReference>
<name>A1S083_THEPD</name>
<dbReference type="STRING" id="368408.Tpen_1466"/>
<dbReference type="CDD" id="cd00293">
    <property type="entry name" value="USP-like"/>
    <property type="match status" value="1"/>
</dbReference>
<keyword evidence="4" id="KW-1185">Reference proteome</keyword>
<dbReference type="RefSeq" id="WP_011753128.1">
    <property type="nucleotide sequence ID" value="NC_008698.1"/>
</dbReference>
<dbReference type="AlphaFoldDB" id="A1S083"/>
<evidence type="ECO:0000259" key="2">
    <source>
        <dbReference type="Pfam" id="PF00582"/>
    </source>
</evidence>
<dbReference type="PANTHER" id="PTHR46268:SF25">
    <property type="entry name" value="USPA DOMAIN PROTEIN"/>
    <property type="match status" value="1"/>
</dbReference>
<sequence>MFARILVAYDGSEHARKALEVAVDLASKYGAKLFVVEVVDSKSLTSSLREVPSLDVGRVIAEIKSKASVDVRECLRLAQSRGVDAEGDVLEGDPASEILRYAEEVKADLIVTGSRGLSLWKRIFIGSVSSKIVSESKVPVLVVK</sequence>
<feature type="domain" description="UspA" evidence="2">
    <location>
        <begin position="1"/>
        <end position="144"/>
    </location>
</feature>
<dbReference type="Pfam" id="PF00582">
    <property type="entry name" value="Usp"/>
    <property type="match status" value="1"/>
</dbReference>